<keyword evidence="2" id="KW-1185">Reference proteome</keyword>
<sequence>MELRIVGHDLPGLRCGGYVGVHVGIQLRREPAEWVPGDRVEARWTLSIEVSGSGPDRDFRGPAVQGRRGDRFVYLTWGEVIADEFGMFRRAKLMLNDIGDPTPDVVTASVHLTDAHGMPRCARLTTPAVQWS</sequence>
<dbReference type="Pfam" id="PF19452">
    <property type="entry name" value="DUF5990"/>
    <property type="match status" value="1"/>
</dbReference>
<proteinExistence type="predicted"/>
<evidence type="ECO:0000313" key="1">
    <source>
        <dbReference type="EMBL" id="QXQ12863.1"/>
    </source>
</evidence>
<evidence type="ECO:0000313" key="2">
    <source>
        <dbReference type="Proteomes" id="UP000887023"/>
    </source>
</evidence>
<gene>
    <name evidence="1" type="ORF">KV203_13150</name>
</gene>
<accession>A0ABX8S4U1</accession>
<organism evidence="1 2">
    <name type="scientific">Skermania pinensis</name>
    <dbReference type="NCBI Taxonomy" id="39122"/>
    <lineage>
        <taxon>Bacteria</taxon>
        <taxon>Bacillati</taxon>
        <taxon>Actinomycetota</taxon>
        <taxon>Actinomycetes</taxon>
        <taxon>Mycobacteriales</taxon>
        <taxon>Gordoniaceae</taxon>
        <taxon>Skermania</taxon>
    </lineage>
</organism>
<dbReference type="GO" id="GO:0004497">
    <property type="term" value="F:monooxygenase activity"/>
    <property type="evidence" value="ECO:0007669"/>
    <property type="project" value="UniProtKB-KW"/>
</dbReference>
<protein>
    <submittedName>
        <fullName evidence="1">Monooxygenase</fullName>
    </submittedName>
</protein>
<keyword evidence="1" id="KW-0503">Monooxygenase</keyword>
<name>A0ABX8S4U1_9ACTN</name>
<dbReference type="EMBL" id="CP079105">
    <property type="protein sequence ID" value="QXQ12863.1"/>
    <property type="molecule type" value="Genomic_DNA"/>
</dbReference>
<reference evidence="1" key="1">
    <citation type="submission" date="2021-07" db="EMBL/GenBank/DDBJ databases">
        <title>Candidatus Kaistella beijingensis sp. nov. isolated from a municipal wastewater treatment plant is involved in sludge foaming.</title>
        <authorList>
            <person name="Song Y."/>
            <person name="Liu S.-J."/>
        </authorList>
    </citation>
    <scope>NUCLEOTIDE SEQUENCE</scope>
    <source>
        <strain evidence="1">DSM 43998</strain>
    </source>
</reference>
<dbReference type="InterPro" id="IPR046032">
    <property type="entry name" value="DUF5990"/>
</dbReference>
<dbReference type="RefSeq" id="WP_066467616.1">
    <property type="nucleotide sequence ID" value="NZ_CBCRUZ010000002.1"/>
</dbReference>
<keyword evidence="1" id="KW-0560">Oxidoreductase</keyword>
<dbReference type="Proteomes" id="UP000887023">
    <property type="component" value="Chromosome"/>
</dbReference>